<dbReference type="InterPro" id="IPR029753">
    <property type="entry name" value="D-isomer_DH_CS"/>
</dbReference>
<comment type="similarity">
    <text evidence="1 5">Belongs to the D-isomer specific 2-hydroxyacid dehydrogenase family.</text>
</comment>
<feature type="domain" description="D-isomer specific 2-hydroxyacid dehydrogenase catalytic" evidence="7">
    <location>
        <begin position="102"/>
        <end position="354"/>
    </location>
</feature>
<comment type="caution">
    <text evidence="9">The sequence shown here is derived from an EMBL/GenBank/DDBJ whole genome shotgun (WGS) entry which is preliminary data.</text>
</comment>
<evidence type="ECO:0000259" key="7">
    <source>
        <dbReference type="Pfam" id="PF00389"/>
    </source>
</evidence>
<dbReference type="PANTHER" id="PTHR42789:SF1">
    <property type="entry name" value="D-ISOMER SPECIFIC 2-HYDROXYACID DEHYDROGENASE FAMILY PROTEIN (AFU_ORTHOLOGUE AFUA_6G10090)"/>
    <property type="match status" value="1"/>
</dbReference>
<feature type="compositionally biased region" description="Basic and acidic residues" evidence="6">
    <location>
        <begin position="60"/>
        <end position="72"/>
    </location>
</feature>
<dbReference type="Pfam" id="PF02826">
    <property type="entry name" value="2-Hacid_dh_C"/>
    <property type="match status" value="1"/>
</dbReference>
<dbReference type="Proteomes" id="UP000708338">
    <property type="component" value="Unassembled WGS sequence"/>
</dbReference>
<dbReference type="RefSeq" id="WP_215629953.1">
    <property type="nucleotide sequence ID" value="NZ_WQPS01000001.1"/>
</dbReference>
<name>A0AA41K442_9FIRM</name>
<dbReference type="InterPro" id="IPR029752">
    <property type="entry name" value="D-isomer_DH_CS1"/>
</dbReference>
<evidence type="ECO:0000256" key="4">
    <source>
        <dbReference type="ARBA" id="ARBA00023027"/>
    </source>
</evidence>
<evidence type="ECO:0000256" key="6">
    <source>
        <dbReference type="SAM" id="MobiDB-lite"/>
    </source>
</evidence>
<dbReference type="GO" id="GO:0016616">
    <property type="term" value="F:oxidoreductase activity, acting on the CH-OH group of donors, NAD or NADP as acceptor"/>
    <property type="evidence" value="ECO:0007669"/>
    <property type="project" value="InterPro"/>
</dbReference>
<dbReference type="PROSITE" id="PS00065">
    <property type="entry name" value="D_2_HYDROXYACID_DH_1"/>
    <property type="match status" value="1"/>
</dbReference>
<dbReference type="PROSITE" id="PS00671">
    <property type="entry name" value="D_2_HYDROXYACID_DH_3"/>
    <property type="match status" value="1"/>
</dbReference>
<keyword evidence="2" id="KW-0028">Amino-acid biosynthesis</keyword>
<gene>
    <name evidence="9" type="ORF">GPL26_00380</name>
</gene>
<dbReference type="InterPro" id="IPR036291">
    <property type="entry name" value="NAD(P)-bd_dom_sf"/>
</dbReference>
<dbReference type="AlphaFoldDB" id="A0AA41K442"/>
<evidence type="ECO:0000313" key="10">
    <source>
        <dbReference type="Proteomes" id="UP000708338"/>
    </source>
</evidence>
<dbReference type="InterPro" id="IPR006139">
    <property type="entry name" value="D-isomer_2_OHA_DH_cat_dom"/>
</dbReference>
<feature type="domain" description="D-isomer specific 2-hydroxyacid dehydrogenase NAD-binding" evidence="8">
    <location>
        <begin position="145"/>
        <end position="322"/>
    </location>
</feature>
<dbReference type="GO" id="GO:0051287">
    <property type="term" value="F:NAD binding"/>
    <property type="evidence" value="ECO:0007669"/>
    <property type="project" value="InterPro"/>
</dbReference>
<dbReference type="PANTHER" id="PTHR42789">
    <property type="entry name" value="D-ISOMER SPECIFIC 2-HYDROXYACID DEHYDROGENASE FAMILY PROTEIN (AFU_ORTHOLOGUE AFUA_6G10090)"/>
    <property type="match status" value="1"/>
</dbReference>
<sequence>MTNVLCTRWIPEECEAEYGDVFQFICPEKEGGSFTREELLELMPRADILFSIAGTPVTRDMIDRGSSPEHGRGVGQGSSPEYGRGVGQGSSPEQGSGIGQGRGLKIIASLGVGYDHVDVEYAAEKRIPVVNSPTQVTEPTAEHTIALVMGIFHNLYRYTAQVRAGIWNTSAFGTTQTSVSGHVLGIVGMGRIGQCVGKKAAALGMKVLYHDPLRLAEEKERENGFEYGSLAEVLEKSDCVTLHVPYTGENRHMFGREAFARMKQGAYFVNASRGGLVDTAALADALRSGRLKGAALDVFEKEPYTTGELAGLDQVILTPHVASETWDARMNMARECLDGARELLLGNRPANVVNPQVLEYVDKGRETGEE</sequence>
<dbReference type="Pfam" id="PF00389">
    <property type="entry name" value="2-Hacid_dh"/>
    <property type="match status" value="1"/>
</dbReference>
<dbReference type="FunFam" id="3.40.50.720:FF:000203">
    <property type="entry name" value="D-3-phosphoglycerate dehydrogenase (SerA)"/>
    <property type="match status" value="1"/>
</dbReference>
<reference evidence="9" key="1">
    <citation type="journal article" date="2021" name="Gut Microbes">
        <title>A synthetic consortium of 100 gut commensals modulates the composition and function in a colon model of the microbiome of elderly subjects.</title>
        <authorList>
            <person name="Perez M."/>
            <person name="Ntemiri A."/>
            <person name="Tan H."/>
            <person name="Harris H.M.B."/>
            <person name="Roager H.M."/>
            <person name="Ribiere C."/>
            <person name="O'Toole P.W."/>
        </authorList>
    </citation>
    <scope>NUCLEOTIDE SEQUENCE</scope>
    <source>
        <strain evidence="9">MCC335</strain>
    </source>
</reference>
<evidence type="ECO:0000256" key="5">
    <source>
        <dbReference type="RuleBase" id="RU003719"/>
    </source>
</evidence>
<evidence type="ECO:0000256" key="1">
    <source>
        <dbReference type="ARBA" id="ARBA00005854"/>
    </source>
</evidence>
<dbReference type="InterPro" id="IPR006140">
    <property type="entry name" value="D-isomer_DH_NAD-bd"/>
</dbReference>
<evidence type="ECO:0000259" key="8">
    <source>
        <dbReference type="Pfam" id="PF02826"/>
    </source>
</evidence>
<accession>A0AA41K442</accession>
<dbReference type="SUPFAM" id="SSF52283">
    <property type="entry name" value="Formate/glycerate dehydrogenase catalytic domain-like"/>
    <property type="match status" value="1"/>
</dbReference>
<protein>
    <submittedName>
        <fullName evidence="9">3-phosphoglycerate dehydrogenase</fullName>
    </submittedName>
</protein>
<evidence type="ECO:0000256" key="3">
    <source>
        <dbReference type="ARBA" id="ARBA00023002"/>
    </source>
</evidence>
<dbReference type="EMBL" id="WQPS01000001">
    <property type="protein sequence ID" value="MBT9808105.1"/>
    <property type="molecule type" value="Genomic_DNA"/>
</dbReference>
<feature type="region of interest" description="Disordered" evidence="6">
    <location>
        <begin position="59"/>
        <end position="98"/>
    </location>
</feature>
<dbReference type="InterPro" id="IPR050857">
    <property type="entry name" value="D-2-hydroxyacid_DH"/>
</dbReference>
<keyword evidence="4" id="KW-0520">NAD</keyword>
<keyword evidence="3 5" id="KW-0560">Oxidoreductase</keyword>
<dbReference type="SUPFAM" id="SSF51735">
    <property type="entry name" value="NAD(P)-binding Rossmann-fold domains"/>
    <property type="match status" value="1"/>
</dbReference>
<organism evidence="9 10">
    <name type="scientific">Enterocloster citroniae</name>
    <dbReference type="NCBI Taxonomy" id="358743"/>
    <lineage>
        <taxon>Bacteria</taxon>
        <taxon>Bacillati</taxon>
        <taxon>Bacillota</taxon>
        <taxon>Clostridia</taxon>
        <taxon>Lachnospirales</taxon>
        <taxon>Lachnospiraceae</taxon>
        <taxon>Enterocloster</taxon>
    </lineage>
</organism>
<evidence type="ECO:0000313" key="9">
    <source>
        <dbReference type="EMBL" id="MBT9808105.1"/>
    </source>
</evidence>
<dbReference type="Gene3D" id="3.40.50.720">
    <property type="entry name" value="NAD(P)-binding Rossmann-like Domain"/>
    <property type="match status" value="3"/>
</dbReference>
<evidence type="ECO:0000256" key="2">
    <source>
        <dbReference type="ARBA" id="ARBA00022605"/>
    </source>
</evidence>
<proteinExistence type="inferred from homology"/>
<dbReference type="GO" id="GO:0008652">
    <property type="term" value="P:amino acid biosynthetic process"/>
    <property type="evidence" value="ECO:0007669"/>
    <property type="project" value="UniProtKB-KW"/>
</dbReference>